<dbReference type="Gene3D" id="1.10.1660.10">
    <property type="match status" value="1"/>
</dbReference>
<gene>
    <name evidence="6" type="ORF">FGU65_06700</name>
</gene>
<reference evidence="6" key="1">
    <citation type="submission" date="2019-05" db="EMBL/GenBank/DDBJ databases">
        <title>Methanoculleus sp. FWC-SCC1, a methanogenic archaeon isolated from deep marine cold seep.</title>
        <authorList>
            <person name="Chen Y.-W."/>
            <person name="Chen S.-C."/>
            <person name="Teng N.-H."/>
            <person name="Lai M.-C."/>
        </authorList>
    </citation>
    <scope>NUCLEOTIDE SEQUENCE</scope>
    <source>
        <strain evidence="6">FWC-SCC1</strain>
    </source>
</reference>
<dbReference type="PANTHER" id="PTHR30204:SF69">
    <property type="entry name" value="MERR-FAMILY TRANSCRIPTIONAL REGULATOR"/>
    <property type="match status" value="1"/>
</dbReference>
<evidence type="ECO:0000259" key="5">
    <source>
        <dbReference type="PROSITE" id="PS50937"/>
    </source>
</evidence>
<comment type="caution">
    <text evidence="6">The sequence shown here is derived from an EMBL/GenBank/DDBJ whole genome shotgun (WGS) entry which is preliminary data.</text>
</comment>
<dbReference type="CDD" id="cd01107">
    <property type="entry name" value="HTH_BmrR"/>
    <property type="match status" value="1"/>
</dbReference>
<dbReference type="Gene3D" id="3.20.80.10">
    <property type="entry name" value="Regulatory factor, effector binding domain"/>
    <property type="match status" value="1"/>
</dbReference>
<keyword evidence="2" id="KW-0805">Transcription regulation</keyword>
<dbReference type="Pfam" id="PF13411">
    <property type="entry name" value="MerR_1"/>
    <property type="match status" value="1"/>
</dbReference>
<dbReference type="InterPro" id="IPR047057">
    <property type="entry name" value="MerR_fam"/>
</dbReference>
<dbReference type="PROSITE" id="PS50937">
    <property type="entry name" value="HTH_MERR_2"/>
    <property type="match status" value="1"/>
</dbReference>
<proteinExistence type="predicted"/>
<dbReference type="SMART" id="SM00871">
    <property type="entry name" value="AraC_E_bind"/>
    <property type="match status" value="1"/>
</dbReference>
<dbReference type="Pfam" id="PF06445">
    <property type="entry name" value="GyrI-like"/>
    <property type="match status" value="1"/>
</dbReference>
<dbReference type="InterPro" id="IPR011256">
    <property type="entry name" value="Reg_factor_effector_dom_sf"/>
</dbReference>
<protein>
    <submittedName>
        <fullName evidence="6">MerR family transcriptional regulator</fullName>
    </submittedName>
</protein>
<evidence type="ECO:0000256" key="3">
    <source>
        <dbReference type="ARBA" id="ARBA00023125"/>
    </source>
</evidence>
<dbReference type="PANTHER" id="PTHR30204">
    <property type="entry name" value="REDOX-CYCLING DRUG-SENSING TRANSCRIPTIONAL ACTIVATOR SOXR"/>
    <property type="match status" value="1"/>
</dbReference>
<evidence type="ECO:0000256" key="2">
    <source>
        <dbReference type="ARBA" id="ARBA00023015"/>
    </source>
</evidence>
<organism evidence="6 7">
    <name type="scientific">Methanoculleus frigidifontis</name>
    <dbReference type="NCBI Taxonomy" id="2584085"/>
    <lineage>
        <taxon>Archaea</taxon>
        <taxon>Methanobacteriati</taxon>
        <taxon>Methanobacteriota</taxon>
        <taxon>Stenosarchaea group</taxon>
        <taxon>Methanomicrobia</taxon>
        <taxon>Methanomicrobiales</taxon>
        <taxon>Methanomicrobiaceae</taxon>
        <taxon>Methanoculleus</taxon>
    </lineage>
</organism>
<evidence type="ECO:0000256" key="1">
    <source>
        <dbReference type="ARBA" id="ARBA00022491"/>
    </source>
</evidence>
<dbReference type="InterPro" id="IPR009061">
    <property type="entry name" value="DNA-bd_dom_put_sf"/>
</dbReference>
<name>A0ABT8M9F7_9EURY</name>
<keyword evidence="3" id="KW-0238">DNA-binding</keyword>
<accession>A0ABT8M9F7</accession>
<dbReference type="Proteomes" id="UP001168338">
    <property type="component" value="Unassembled WGS sequence"/>
</dbReference>
<dbReference type="RefSeq" id="WP_301663696.1">
    <property type="nucleotide sequence ID" value="NZ_VCYH01000004.1"/>
</dbReference>
<dbReference type="SMART" id="SM00422">
    <property type="entry name" value="HTH_MERR"/>
    <property type="match status" value="1"/>
</dbReference>
<feature type="domain" description="HTH merR-type" evidence="5">
    <location>
        <begin position="5"/>
        <end position="75"/>
    </location>
</feature>
<dbReference type="InterPro" id="IPR029442">
    <property type="entry name" value="GyrI-like"/>
</dbReference>
<keyword evidence="7" id="KW-1185">Reference proteome</keyword>
<evidence type="ECO:0000256" key="4">
    <source>
        <dbReference type="ARBA" id="ARBA00023163"/>
    </source>
</evidence>
<dbReference type="SUPFAM" id="SSF55136">
    <property type="entry name" value="Probable bacterial effector-binding domain"/>
    <property type="match status" value="1"/>
</dbReference>
<sequence length="280" mass="31117">MAPDRISIGMFSLVTHLSPKALRLYDEKGLLVPAERDICTGYRYYTYAQIERAVRIKNLLWLGFSLDDAATLLCARDQGDAGRVRSLFAVRLVATEREIRRLHAVQEVLQQQDPLSGGFRMSVTEPEIKEIPALRVISRRERGVYQETIPRLIGELCTFLEAGGGQQPAVKMAGPVMFICHDEEYRETDADIEIAIPVSGRVSVDTAAIEVRSLPAARVVSVLYTGPYPGVATAYEKAFAYLGSHGLVPAGPTRELYFNDPTEVPETELLTEVHVPVREE</sequence>
<dbReference type="EMBL" id="VCYH01000004">
    <property type="protein sequence ID" value="MDN7024577.1"/>
    <property type="molecule type" value="Genomic_DNA"/>
</dbReference>
<dbReference type="InterPro" id="IPR000551">
    <property type="entry name" value="MerR-type_HTH_dom"/>
</dbReference>
<dbReference type="SUPFAM" id="SSF46955">
    <property type="entry name" value="Putative DNA-binding domain"/>
    <property type="match status" value="1"/>
</dbReference>
<keyword evidence="4" id="KW-0804">Transcription</keyword>
<keyword evidence="1" id="KW-0678">Repressor</keyword>
<evidence type="ECO:0000313" key="6">
    <source>
        <dbReference type="EMBL" id="MDN7024577.1"/>
    </source>
</evidence>
<dbReference type="InterPro" id="IPR010499">
    <property type="entry name" value="AraC_E-bd"/>
</dbReference>
<evidence type="ECO:0000313" key="7">
    <source>
        <dbReference type="Proteomes" id="UP001168338"/>
    </source>
</evidence>